<keyword evidence="2" id="KW-1185">Reference proteome</keyword>
<protein>
    <submittedName>
        <fullName evidence="1">OLC1v1033896C1</fullName>
    </submittedName>
</protein>
<accession>A0AAV1CQP6</accession>
<reference evidence="1" key="1">
    <citation type="submission" date="2023-03" db="EMBL/GenBank/DDBJ databases">
        <authorList>
            <person name="Julca I."/>
        </authorList>
    </citation>
    <scope>NUCLEOTIDE SEQUENCE</scope>
</reference>
<proteinExistence type="predicted"/>
<name>A0AAV1CQP6_OLDCO</name>
<dbReference type="EMBL" id="OX459120">
    <property type="protein sequence ID" value="CAI9097463.1"/>
    <property type="molecule type" value="Genomic_DNA"/>
</dbReference>
<gene>
    <name evidence="1" type="ORF">OLC1_LOCUS7946</name>
</gene>
<dbReference type="AlphaFoldDB" id="A0AAV1CQP6"/>
<evidence type="ECO:0000313" key="2">
    <source>
        <dbReference type="Proteomes" id="UP001161247"/>
    </source>
</evidence>
<sequence length="117" mass="12554">MGPFKSNVLLWCNYSGVVWMTGSVPCTVTPGPPITRGPIPQALITILHHLVADITRDPFLPEIEDTGEALIQGLLMVQEAGALAPLVIGVGAALTPVVTPDEKIWSMQSRDQDLEKP</sequence>
<evidence type="ECO:0000313" key="1">
    <source>
        <dbReference type="EMBL" id="CAI9097463.1"/>
    </source>
</evidence>
<organism evidence="1 2">
    <name type="scientific">Oldenlandia corymbosa var. corymbosa</name>
    <dbReference type="NCBI Taxonomy" id="529605"/>
    <lineage>
        <taxon>Eukaryota</taxon>
        <taxon>Viridiplantae</taxon>
        <taxon>Streptophyta</taxon>
        <taxon>Embryophyta</taxon>
        <taxon>Tracheophyta</taxon>
        <taxon>Spermatophyta</taxon>
        <taxon>Magnoliopsida</taxon>
        <taxon>eudicotyledons</taxon>
        <taxon>Gunneridae</taxon>
        <taxon>Pentapetalae</taxon>
        <taxon>asterids</taxon>
        <taxon>lamiids</taxon>
        <taxon>Gentianales</taxon>
        <taxon>Rubiaceae</taxon>
        <taxon>Rubioideae</taxon>
        <taxon>Spermacoceae</taxon>
        <taxon>Hedyotis-Oldenlandia complex</taxon>
        <taxon>Oldenlandia</taxon>
    </lineage>
</organism>
<dbReference type="Proteomes" id="UP001161247">
    <property type="component" value="Chromosome 3"/>
</dbReference>